<sequence length="71" mass="8526">NSLRRATAIHFLNDPTANPFLYVWIVASFIGATYKLIWDFKMDWGFFDANDNENKFLREQIVYPSKFYYYA</sequence>
<feature type="non-terminal residue" evidence="7">
    <location>
        <position position="1"/>
    </location>
</feature>
<evidence type="ECO:0000256" key="5">
    <source>
        <dbReference type="SAM" id="Phobius"/>
    </source>
</evidence>
<dbReference type="PANTHER" id="PTHR10783">
    <property type="entry name" value="XENOTROPIC AND POLYTROPIC RETROVIRUS RECEPTOR 1-RELATED"/>
    <property type="match status" value="1"/>
</dbReference>
<evidence type="ECO:0000256" key="3">
    <source>
        <dbReference type="ARBA" id="ARBA00022989"/>
    </source>
</evidence>
<feature type="transmembrane region" description="Helical" evidence="5">
    <location>
        <begin position="20"/>
        <end position="38"/>
    </location>
</feature>
<name>A0A8S3B911_9BILA</name>
<organism evidence="7 9">
    <name type="scientific">Rotaria magnacalcarata</name>
    <dbReference type="NCBI Taxonomy" id="392030"/>
    <lineage>
        <taxon>Eukaryota</taxon>
        <taxon>Metazoa</taxon>
        <taxon>Spiralia</taxon>
        <taxon>Gnathifera</taxon>
        <taxon>Rotifera</taxon>
        <taxon>Eurotatoria</taxon>
        <taxon>Bdelloidea</taxon>
        <taxon>Philodinida</taxon>
        <taxon>Philodinidae</taxon>
        <taxon>Rotaria</taxon>
    </lineage>
</organism>
<evidence type="ECO:0000259" key="6">
    <source>
        <dbReference type="PROSITE" id="PS51380"/>
    </source>
</evidence>
<evidence type="ECO:0000313" key="9">
    <source>
        <dbReference type="Proteomes" id="UP000681967"/>
    </source>
</evidence>
<dbReference type="EMBL" id="CAJOBH010141690">
    <property type="protein sequence ID" value="CAF4808534.1"/>
    <property type="molecule type" value="Genomic_DNA"/>
</dbReference>
<dbReference type="PANTHER" id="PTHR10783:SF103">
    <property type="entry name" value="SOLUTE CARRIER FAMILY 53 MEMBER 1"/>
    <property type="match status" value="1"/>
</dbReference>
<dbReference type="Proteomes" id="UP000681720">
    <property type="component" value="Unassembled WGS sequence"/>
</dbReference>
<dbReference type="AlphaFoldDB" id="A0A8S3B911"/>
<reference evidence="7" key="1">
    <citation type="submission" date="2021-02" db="EMBL/GenBank/DDBJ databases">
        <authorList>
            <person name="Nowell W R."/>
        </authorList>
    </citation>
    <scope>NUCLEOTIDE SEQUENCE</scope>
</reference>
<evidence type="ECO:0000256" key="4">
    <source>
        <dbReference type="ARBA" id="ARBA00023136"/>
    </source>
</evidence>
<dbReference type="PROSITE" id="PS51380">
    <property type="entry name" value="EXS"/>
    <property type="match status" value="1"/>
</dbReference>
<evidence type="ECO:0000256" key="1">
    <source>
        <dbReference type="ARBA" id="ARBA00004141"/>
    </source>
</evidence>
<dbReference type="GO" id="GO:0006817">
    <property type="term" value="P:phosphate ion transport"/>
    <property type="evidence" value="ECO:0007669"/>
    <property type="project" value="TreeGrafter"/>
</dbReference>
<evidence type="ECO:0000256" key="2">
    <source>
        <dbReference type="ARBA" id="ARBA00022692"/>
    </source>
</evidence>
<comment type="caution">
    <text evidence="7">The sequence shown here is derived from an EMBL/GenBank/DDBJ whole genome shotgun (WGS) entry which is preliminary data.</text>
</comment>
<dbReference type="GO" id="GO:0005794">
    <property type="term" value="C:Golgi apparatus"/>
    <property type="evidence" value="ECO:0007669"/>
    <property type="project" value="TreeGrafter"/>
</dbReference>
<keyword evidence="3 5" id="KW-1133">Transmembrane helix</keyword>
<feature type="domain" description="EXS" evidence="6">
    <location>
        <begin position="1"/>
        <end position="71"/>
    </location>
</feature>
<dbReference type="GO" id="GO:0005886">
    <property type="term" value="C:plasma membrane"/>
    <property type="evidence" value="ECO:0007669"/>
    <property type="project" value="TreeGrafter"/>
</dbReference>
<dbReference type="GO" id="GO:0016036">
    <property type="term" value="P:cellular response to phosphate starvation"/>
    <property type="evidence" value="ECO:0007669"/>
    <property type="project" value="TreeGrafter"/>
</dbReference>
<gene>
    <name evidence="7" type="ORF">BYL167_LOCUS48464</name>
    <name evidence="8" type="ORF">GIL414_LOCUS48246</name>
</gene>
<evidence type="ECO:0000313" key="8">
    <source>
        <dbReference type="EMBL" id="CAF4826370.1"/>
    </source>
</evidence>
<accession>A0A8S3B911</accession>
<keyword evidence="4 5" id="KW-0472">Membrane</keyword>
<dbReference type="EMBL" id="CAJOBJ010155814">
    <property type="protein sequence ID" value="CAF4826370.1"/>
    <property type="molecule type" value="Genomic_DNA"/>
</dbReference>
<dbReference type="Proteomes" id="UP000681967">
    <property type="component" value="Unassembled WGS sequence"/>
</dbReference>
<feature type="non-terminal residue" evidence="7">
    <location>
        <position position="71"/>
    </location>
</feature>
<protein>
    <recommendedName>
        <fullName evidence="6">EXS domain-containing protein</fullName>
    </recommendedName>
</protein>
<dbReference type="Pfam" id="PF03124">
    <property type="entry name" value="EXS"/>
    <property type="match status" value="1"/>
</dbReference>
<dbReference type="GO" id="GO:0000822">
    <property type="term" value="F:inositol hexakisphosphate binding"/>
    <property type="evidence" value="ECO:0007669"/>
    <property type="project" value="TreeGrafter"/>
</dbReference>
<comment type="subcellular location">
    <subcellularLocation>
        <location evidence="1">Membrane</location>
        <topology evidence="1">Multi-pass membrane protein</topology>
    </subcellularLocation>
</comment>
<keyword evidence="2 5" id="KW-0812">Transmembrane</keyword>
<evidence type="ECO:0000313" key="7">
    <source>
        <dbReference type="EMBL" id="CAF4808534.1"/>
    </source>
</evidence>
<dbReference type="InterPro" id="IPR004342">
    <property type="entry name" value="EXS_C"/>
</dbReference>
<proteinExistence type="predicted"/>